<feature type="domain" description="Protein UNC80 central region" evidence="2">
    <location>
        <begin position="17"/>
        <end position="473"/>
    </location>
</feature>
<feature type="compositionally biased region" description="Polar residues" evidence="1">
    <location>
        <begin position="2370"/>
        <end position="2400"/>
    </location>
</feature>
<dbReference type="Pfam" id="PF20262">
    <property type="entry name" value="UNC80_C"/>
    <property type="match status" value="1"/>
</dbReference>
<dbReference type="EMBL" id="JAWDGP010003344">
    <property type="protein sequence ID" value="KAK3775322.1"/>
    <property type="molecule type" value="Genomic_DNA"/>
</dbReference>
<feature type="domain" description="Protein UNC80 C-terminal" evidence="3">
    <location>
        <begin position="518"/>
        <end position="1621"/>
    </location>
</feature>
<dbReference type="GO" id="GO:0055080">
    <property type="term" value="P:monoatomic cation homeostasis"/>
    <property type="evidence" value="ECO:0007669"/>
    <property type="project" value="TreeGrafter"/>
</dbReference>
<feature type="compositionally biased region" description="Polar residues" evidence="1">
    <location>
        <begin position="2536"/>
        <end position="2571"/>
    </location>
</feature>
<name>A0AAE1DLX5_9GAST</name>
<proteinExistence type="predicted"/>
<gene>
    <name evidence="4" type="ORF">RRG08_030990</name>
</gene>
<dbReference type="PANTHER" id="PTHR31781:SF1">
    <property type="entry name" value="PROTEIN UNC-80 HOMOLOG"/>
    <property type="match status" value="1"/>
</dbReference>
<dbReference type="GO" id="GO:0005261">
    <property type="term" value="F:monoatomic cation channel activity"/>
    <property type="evidence" value="ECO:0007669"/>
    <property type="project" value="TreeGrafter"/>
</dbReference>
<evidence type="ECO:0008006" key="6">
    <source>
        <dbReference type="Google" id="ProtNLM"/>
    </source>
</evidence>
<dbReference type="GO" id="GO:0034703">
    <property type="term" value="C:cation channel complex"/>
    <property type="evidence" value="ECO:0007669"/>
    <property type="project" value="TreeGrafter"/>
</dbReference>
<protein>
    <recommendedName>
        <fullName evidence="6">Protein unc-80 homolog</fullName>
    </recommendedName>
</protein>
<dbReference type="InterPro" id="IPR016024">
    <property type="entry name" value="ARM-type_fold"/>
</dbReference>
<feature type="compositionally biased region" description="Polar residues" evidence="1">
    <location>
        <begin position="2184"/>
        <end position="2195"/>
    </location>
</feature>
<feature type="compositionally biased region" description="Polar residues" evidence="1">
    <location>
        <begin position="2674"/>
        <end position="2683"/>
    </location>
</feature>
<evidence type="ECO:0000313" key="4">
    <source>
        <dbReference type="EMBL" id="KAK3775322.1"/>
    </source>
</evidence>
<sequence>MTGCVLQTTKDCRRLAQGRQKLLRHFRRGSGHNLSFRRSFKLGRPDSGSGSIRQHGGSIKSRKISSHSLQSDAKYTEEDGSGVPYGGAEDAESVTMMSDDTNQESPVDKDTELEDEHLYTNLPWIKVVVQLANLSNFICPHHNFCHPNCYERQRRSCSRLTTALRKIYDSTEEDEHNPAKNLDGTRNKDAAIRDKLKRRESIFQVTSPSTRRRESTPLLEKIKTDVSMTKLKLNSTWKKDDKPKEAKEDPPIVKYLTSQAQRLTQCPMAILTKAAPVLNVEHFIDIMPVAWELMLESDQELAAAAASVFLLSSAKSSDKARNMIIKEMQHEETTQRINAVLRFGALWKFRYQVWPRMEDGANMYFKLPPPSIDFTLPSPCIGLPSLTVIDPPWMPHFKTNIEEVTVNQEETKSLVTATTTRRKQQQEMIRKALLAEEERKREGRENFPMTTVPVTSLAAYEPLLHHGESEHEEVAQEEMTLAARRVSLAPTNRANNQSRSMSWRNGSLHWGRLAGEGDEDRLEHGQHLQTAQSVFPSCICAAVLPVLHLLDDHDVNADGVSVAEVAYKVIWDCIVDDPILFLRHFLEKLTNRDRQEELMFLLRKLILYFPQMPAQAAHSIFNYLIGYIMFYVRTPCEAGQDAISGALSLLWLCIPSVEGIYFKDLKQTLKKEQCDPFLLVSASVASAKKILVHGPDLSSIPSQLFIHEDTQFLQILQESLEFFNIPDEQHNSHFLVDTKTHQIHSSSAYVRDFYFFRRNFYPQLSLVKMNPDDAKLALQRRVFMLKFVEVGKVLLTNAVMESTPAHQVQNHVSFLHEELSKLPSFPRKALEAEFDMYCGGWGKEIFGMDSLHKYSWAKLMSTIFTSMSSTFTWSNDLNLFIHVLNGTIVLQFEDTAILRFCLATLINTCRHFKHIFATNGFLHIMPTLLRVYSNNQPNPVLQDAIQFVCKQFYILHRKPFILQMFGSVAPILDMTCAADGAKDCTKVQPSSLFKLLLALEKDCADHLSVLDLVVGDQPLKALDFCYENDPDTFNMMDVINMCVTVIAYSPDSYRSGQMLTILEMVIPRYLDHLKQETTKKDNSTAARAEVAAINSLAVAIRALVMCCESFARNMSLPQRYMESSNVAGSKPTHNHSIHSLTVDDREDSHASRHMEEGRRKTYGQEPDDLELREEFRKPRDSLLSVSAEFYTRSHARLKELRKILADPAFRPPELFDNKAHNRLAEVAHTLLKLAPYDPLTMACTGLQRYMLEILPNTDWSHELIRPGLNLILRRLDRLFTKISKKSALRRPLDWEAAANILKGVYLTLRKFSFVALLPHLKTLVNILITILLSSTGTGSLLPESLINPGSSHRGEMSGLQTDASPLFVSSVVKLVAMQMQALGDQYSLEHICGGVSAFCANEKSLNLLINFILPLCIRVGSHCRDTPRMSQTDMTFVLTIITNLLGPNIPSSISSQNQHNNTGVGGLVGKSSNYLSIGDQQRSSSVSHSWDGKVNRPGMDLHHQTALLGLEIMMVCFDKQLAPQWHQVAKAITSMASKGKMDLPFWKFLDFLVTHRPSLFILLQTFIQFRMMRVNCDTAQEYYLQQTIRDKLQGYTFSYHKSASAILVTLALELRQLRDELASSLGAYRSRAATSITEHSDYSQTQYQERLPSSSITEIAAEIIGPTKASHSSLIKRSSRATLFSQSSSTGSVPPQTQQRSHSQSGPLISTEASPTAAATSAAITAMAALHRSRSANKSSKRIAAREGSRILDKFSRKIEDASDIPVPHSPLLHRQGTIRFRGNLSTSKQNSLELEGPLAQVVYENEDAEAEANGKVGEPSSVGEGLTPGGVDPRDHRLQRQDAKSRKTFKIKRVKTKTSVRPRFMSHRRRPDVAGAGPMQGDDSLPLTHTAVVFHERFHKHSSGLQGPGAGGMARSVETIPEAAEVKSARLRFLQRSKSHDEPSGDPHLHQSGERNRDKPTHSSVRTGRIHRKGARIVHSRSPSVSPSVSPRPSYHRRKPKDQLDYQNLRTQGEAPNVDTCLQGENATVSDDHVVDLQNLMPEKEQPSQTNLRDFKSDDSCILTERGLHQRLSDAVTKDKRQGPDQWRSDLDAFGSPLISPTSLEESKVDKTVSDSFVSFSSLDTVVSLVDHTKDGSIKCVTSPLSVLPVTEAPKSDTTPDTPTRRMAVRFPQGKAADFRSVSGPSLGSSVRSTEMSSHFTCPALEQVKNYGSPTESPNPAVSSSTLPDNCTSPRPDNYPRERKQGSAPIQHPQYPLSSPTLLSPTGMTHNKIPTALHQEVTKPSTYSGLSGSFSPQLSPTSPPPQPLTLSGSSSQTSPSHVTSFSSSPNDSPVRKPSFSSSAPSPTRHFSYSSSSTMDSPTHKLFVSYRNSPSHRTGLLTSPTRECSRKTSFSSSSHGSPVRKPSFSSSSESQHQQNYSSTTSSQSSILSSPTHAAGSRGYSGTFSPKNTSPLHSSAKSFVGGGTFSPPHHSPVSSPLVSPERGTRGLRSGGVTNKGFVNTTPHTVRARRSPITSPSREAEDVIKYGRPPSPKMESSSHLSTMPKSTTTISKPLTMSSQIPRSSCTRYSSPPKPSTLKLKDQATDWGSDKESSAMKKTHPQMPGTAPLSSPDPDSFDPLYTRPKVQGLVSRFERKPCGPSGAGDIKTTRHGGPQSFAMSSSPMSSNESRTSTPAARSSNFSPPAYTYTSPLPSSRSSSRLSNQPSPQFRPYTSPQQSSPHSPSSVGNPREYSREKSADESSVPTNVYVARCDSSDSLSANESSSLLRDEEKSDSMSSLYYADEDIPDAV</sequence>
<feature type="region of interest" description="Disordered" evidence="1">
    <location>
        <begin position="2210"/>
        <end position="2271"/>
    </location>
</feature>
<feature type="compositionally biased region" description="Polar residues" evidence="1">
    <location>
        <begin position="1685"/>
        <end position="1708"/>
    </location>
</feature>
<feature type="compositionally biased region" description="Polar residues" evidence="1">
    <location>
        <begin position="2443"/>
        <end position="2460"/>
    </location>
</feature>
<feature type="compositionally biased region" description="Low complexity" evidence="1">
    <location>
        <begin position="2407"/>
        <end position="2435"/>
    </location>
</feature>
<accession>A0AAE1DLX5</accession>
<dbReference type="Pfam" id="PF19424">
    <property type="entry name" value="UNC80"/>
    <property type="match status" value="1"/>
</dbReference>
<feature type="compositionally biased region" description="Low complexity" evidence="1">
    <location>
        <begin position="1981"/>
        <end position="1994"/>
    </location>
</feature>
<evidence type="ECO:0000256" key="1">
    <source>
        <dbReference type="SAM" id="MobiDB-lite"/>
    </source>
</evidence>
<feature type="compositionally biased region" description="Basic and acidic residues" evidence="1">
    <location>
        <begin position="2580"/>
        <end position="2596"/>
    </location>
</feature>
<dbReference type="InterPro" id="IPR045852">
    <property type="entry name" value="UNC80_central"/>
</dbReference>
<feature type="region of interest" description="Disordered" evidence="1">
    <location>
        <begin position="1124"/>
        <end position="1162"/>
    </location>
</feature>
<feature type="compositionally biased region" description="Low complexity" evidence="1">
    <location>
        <begin position="2611"/>
        <end position="2620"/>
    </location>
</feature>
<dbReference type="Proteomes" id="UP001283361">
    <property type="component" value="Unassembled WGS sequence"/>
</dbReference>
<dbReference type="InterPro" id="IPR046460">
    <property type="entry name" value="UNC80_C"/>
</dbReference>
<feature type="compositionally biased region" description="Basic and acidic residues" evidence="1">
    <location>
        <begin position="1939"/>
        <end position="1962"/>
    </location>
</feature>
<comment type="caution">
    <text evidence="4">The sequence shown here is derived from an EMBL/GenBank/DDBJ whole genome shotgun (WGS) entry which is preliminary data.</text>
</comment>
<reference evidence="4" key="1">
    <citation type="journal article" date="2023" name="G3 (Bethesda)">
        <title>A reference genome for the long-term kleptoplast-retaining sea slug Elysia crispata morphotype clarki.</title>
        <authorList>
            <person name="Eastman K.E."/>
            <person name="Pendleton A.L."/>
            <person name="Shaikh M.A."/>
            <person name="Suttiyut T."/>
            <person name="Ogas R."/>
            <person name="Tomko P."/>
            <person name="Gavelis G."/>
            <person name="Widhalm J.R."/>
            <person name="Wisecaver J.H."/>
        </authorList>
    </citation>
    <scope>NUCLEOTIDE SEQUENCE</scope>
    <source>
        <strain evidence="4">ECLA1</strain>
    </source>
</reference>
<feature type="compositionally biased region" description="Low complexity" evidence="1">
    <location>
        <begin position="2309"/>
        <end position="2330"/>
    </location>
</feature>
<feature type="compositionally biased region" description="Low complexity" evidence="1">
    <location>
        <begin position="2691"/>
        <end position="2708"/>
    </location>
</feature>
<feature type="region of interest" description="Disordered" evidence="1">
    <location>
        <begin position="1810"/>
        <end position="1846"/>
    </location>
</feature>
<evidence type="ECO:0000259" key="3">
    <source>
        <dbReference type="Pfam" id="PF20262"/>
    </source>
</evidence>
<feature type="compositionally biased region" description="Polar residues" evidence="1">
    <location>
        <begin position="2339"/>
        <end position="2351"/>
    </location>
</feature>
<feature type="region of interest" description="Disordered" evidence="1">
    <location>
        <begin position="2285"/>
        <end position="2791"/>
    </location>
</feature>
<feature type="compositionally biased region" description="Basic residues" evidence="1">
    <location>
        <begin position="1969"/>
        <end position="1980"/>
    </location>
</feature>
<feature type="region of interest" description="Disordered" evidence="1">
    <location>
        <begin position="1937"/>
        <end position="2006"/>
    </location>
</feature>
<feature type="compositionally biased region" description="Low complexity" evidence="1">
    <location>
        <begin position="2756"/>
        <end position="2767"/>
    </location>
</feature>
<feature type="compositionally biased region" description="Low complexity" evidence="1">
    <location>
        <begin position="2469"/>
        <end position="2483"/>
    </location>
</feature>
<organism evidence="4 5">
    <name type="scientific">Elysia crispata</name>
    <name type="common">lettuce slug</name>
    <dbReference type="NCBI Taxonomy" id="231223"/>
    <lineage>
        <taxon>Eukaryota</taxon>
        <taxon>Metazoa</taxon>
        <taxon>Spiralia</taxon>
        <taxon>Lophotrochozoa</taxon>
        <taxon>Mollusca</taxon>
        <taxon>Gastropoda</taxon>
        <taxon>Heterobranchia</taxon>
        <taxon>Euthyneura</taxon>
        <taxon>Panpulmonata</taxon>
        <taxon>Sacoglossa</taxon>
        <taxon>Placobranchoidea</taxon>
        <taxon>Plakobranchidae</taxon>
        <taxon>Elysia</taxon>
    </lineage>
</organism>
<feature type="region of interest" description="Disordered" evidence="1">
    <location>
        <begin position="2152"/>
        <end position="2195"/>
    </location>
</feature>
<dbReference type="SUPFAM" id="SSF48371">
    <property type="entry name" value="ARM repeat"/>
    <property type="match status" value="1"/>
</dbReference>
<feature type="compositionally biased region" description="Polar residues" evidence="1">
    <location>
        <begin position="2257"/>
        <end position="2270"/>
    </location>
</feature>
<feature type="compositionally biased region" description="Low complexity" evidence="1">
    <location>
        <begin position="2715"/>
        <end position="2726"/>
    </location>
</feature>
<keyword evidence="5" id="KW-1185">Reference proteome</keyword>
<dbReference type="PANTHER" id="PTHR31781">
    <property type="entry name" value="UNC80"/>
    <property type="match status" value="1"/>
</dbReference>
<evidence type="ECO:0000313" key="5">
    <source>
        <dbReference type="Proteomes" id="UP001283361"/>
    </source>
</evidence>
<feature type="compositionally biased region" description="Low complexity" evidence="1">
    <location>
        <begin position="2657"/>
        <end position="2673"/>
    </location>
</feature>
<evidence type="ECO:0000259" key="2">
    <source>
        <dbReference type="Pfam" id="PF19424"/>
    </source>
</evidence>
<feature type="compositionally biased region" description="Basic and acidic residues" evidence="1">
    <location>
        <begin position="1141"/>
        <end position="1159"/>
    </location>
</feature>
<feature type="compositionally biased region" description="Polar residues" evidence="1">
    <location>
        <begin position="2211"/>
        <end position="2236"/>
    </location>
</feature>
<feature type="region of interest" description="Disordered" evidence="1">
    <location>
        <begin position="1685"/>
        <end position="1717"/>
    </location>
</feature>
<dbReference type="GO" id="GO:0030424">
    <property type="term" value="C:axon"/>
    <property type="evidence" value="ECO:0007669"/>
    <property type="project" value="TreeGrafter"/>
</dbReference>
<feature type="compositionally biased region" description="Basic and acidic residues" evidence="1">
    <location>
        <begin position="1833"/>
        <end position="1846"/>
    </location>
</feature>
<feature type="region of interest" description="Disordered" evidence="1">
    <location>
        <begin position="37"/>
        <end position="89"/>
    </location>
</feature>